<evidence type="ECO:0000256" key="1">
    <source>
        <dbReference type="ARBA" id="ARBA00022737"/>
    </source>
</evidence>
<dbReference type="InterPro" id="IPR056693">
    <property type="entry name" value="DUF7791"/>
</dbReference>
<proteinExistence type="predicted"/>
<evidence type="ECO:0008006" key="6">
    <source>
        <dbReference type="Google" id="ProtNLM"/>
    </source>
</evidence>
<dbReference type="Pfam" id="PF24883">
    <property type="entry name" value="NPHP3_N"/>
    <property type="match status" value="1"/>
</dbReference>
<organism evidence="4 5">
    <name type="scientific">Diaporthe australafricana</name>
    <dbReference type="NCBI Taxonomy" id="127596"/>
    <lineage>
        <taxon>Eukaryota</taxon>
        <taxon>Fungi</taxon>
        <taxon>Dikarya</taxon>
        <taxon>Ascomycota</taxon>
        <taxon>Pezizomycotina</taxon>
        <taxon>Sordariomycetes</taxon>
        <taxon>Sordariomycetidae</taxon>
        <taxon>Diaporthales</taxon>
        <taxon>Diaporthaceae</taxon>
        <taxon>Diaporthe</taxon>
    </lineage>
</organism>
<evidence type="ECO:0000259" key="2">
    <source>
        <dbReference type="Pfam" id="PF24883"/>
    </source>
</evidence>
<dbReference type="Proteomes" id="UP001583177">
    <property type="component" value="Unassembled WGS sequence"/>
</dbReference>
<dbReference type="PANTHER" id="PTHR10039:SF5">
    <property type="entry name" value="NACHT DOMAIN-CONTAINING PROTEIN"/>
    <property type="match status" value="1"/>
</dbReference>
<dbReference type="PANTHER" id="PTHR10039">
    <property type="entry name" value="AMELOGENIN"/>
    <property type="match status" value="1"/>
</dbReference>
<sequence>MALKICAEMNKLLLIHSDGLKDLQYRSERLQADQRAGLGRILSSLNDLEDKLESMNSQPKRAFTVGEIREAERQFSQIRLSENEITKEQAIVKSLALESLPARYEAIAKAHRQTFKWVLKSKNDSSENCDRPTRSGALGRWLRNGEDVFWVSGKPGSGKSTLMKFIVTQPRTFELLSEWASPKKPVIVSHYFWNGGTPMQRSLHGLLQTLLYEVVRQCPAIIPTICPDEWADPKSISWTISTLRTSFENFVSHCKAIDLKFCFFIDGLDEYDGDHTELCKIFSGFAKFANIKVCLSSRPWNVFDEAFGHGLSKLYVHEFTKKDIRTYAASRLHGHPRWNLVITNQEDGQWLVNQIRDRAWGVFLWAVLVTKLLLDGLTNRDRFSDMRRRLNSFPTELEPFFKKILASHSQRKILYITSCYEFHDQEYDDSAYALNMASQPLTKAELEDIRESTISRLQSRTRGLLELQAQSVTVTFLHRTVMDFLRNEGMTQYLYSQVASTYDFNVELSILKAHLAIIKATENRGTVGRIGFGEYILFQVSTNDVYDDFDMPVKTDSYEEGMFHTVTSKALVYIARADAQDAPGSAEALTHILDDMDRVLAQLIVGDGWRAEAYFREQLVKLHVSNYLERKIEVDPDYVPRVRNLGSDLAV</sequence>
<feature type="domain" description="Nephrocystin 3-like N-terminal" evidence="2">
    <location>
        <begin position="137"/>
        <end position="298"/>
    </location>
</feature>
<accession>A0ABR3VXS9</accession>
<evidence type="ECO:0000259" key="3">
    <source>
        <dbReference type="Pfam" id="PF25053"/>
    </source>
</evidence>
<feature type="domain" description="DUF7791" evidence="3">
    <location>
        <begin position="418"/>
        <end position="523"/>
    </location>
</feature>
<dbReference type="InterPro" id="IPR027417">
    <property type="entry name" value="P-loop_NTPase"/>
</dbReference>
<evidence type="ECO:0000313" key="4">
    <source>
        <dbReference type="EMBL" id="KAL1847972.1"/>
    </source>
</evidence>
<name>A0ABR3VXS9_9PEZI</name>
<reference evidence="4 5" key="1">
    <citation type="journal article" date="2024" name="IMA Fungus">
        <title>IMA Genome - F19 : A genome assembly and annotation guide to empower mycologists, including annotated draft genome sequences of Ceratocystis pirilliformis, Diaporthe australafricana, Fusarium ophioides, Paecilomyces lecythidis, and Sporothrix stenoceras.</title>
        <authorList>
            <person name="Aylward J."/>
            <person name="Wilson A.M."/>
            <person name="Visagie C.M."/>
            <person name="Spraker J."/>
            <person name="Barnes I."/>
            <person name="Buitendag C."/>
            <person name="Ceriani C."/>
            <person name="Del Mar Angel L."/>
            <person name="du Plessis D."/>
            <person name="Fuchs T."/>
            <person name="Gasser K."/>
            <person name="Kramer D."/>
            <person name="Li W."/>
            <person name="Munsamy K."/>
            <person name="Piso A."/>
            <person name="Price J.L."/>
            <person name="Sonnekus B."/>
            <person name="Thomas C."/>
            <person name="van der Nest A."/>
            <person name="van Dijk A."/>
            <person name="van Heerden A."/>
            <person name="van Vuuren N."/>
            <person name="Yilmaz N."/>
            <person name="Duong T.A."/>
            <person name="van der Merwe N.A."/>
            <person name="Wingfield M.J."/>
            <person name="Wingfield B.D."/>
        </authorList>
    </citation>
    <scope>NUCLEOTIDE SEQUENCE [LARGE SCALE GENOMIC DNA]</scope>
    <source>
        <strain evidence="4 5">CMW 18300</strain>
    </source>
</reference>
<dbReference type="InterPro" id="IPR056884">
    <property type="entry name" value="NPHP3-like_N"/>
</dbReference>
<protein>
    <recommendedName>
        <fullName evidence="6">NACHT domain-containing protein</fullName>
    </recommendedName>
</protein>
<keyword evidence="1" id="KW-0677">Repeat</keyword>
<dbReference type="SUPFAM" id="SSF52540">
    <property type="entry name" value="P-loop containing nucleoside triphosphate hydrolases"/>
    <property type="match status" value="1"/>
</dbReference>
<dbReference type="Pfam" id="PF25053">
    <property type="entry name" value="DUF7791"/>
    <property type="match status" value="1"/>
</dbReference>
<comment type="caution">
    <text evidence="4">The sequence shown here is derived from an EMBL/GenBank/DDBJ whole genome shotgun (WGS) entry which is preliminary data.</text>
</comment>
<dbReference type="EMBL" id="JAWRVE010000229">
    <property type="protein sequence ID" value="KAL1847972.1"/>
    <property type="molecule type" value="Genomic_DNA"/>
</dbReference>
<evidence type="ECO:0000313" key="5">
    <source>
        <dbReference type="Proteomes" id="UP001583177"/>
    </source>
</evidence>
<dbReference type="Gene3D" id="3.40.50.300">
    <property type="entry name" value="P-loop containing nucleotide triphosphate hydrolases"/>
    <property type="match status" value="1"/>
</dbReference>
<gene>
    <name evidence="4" type="ORF">Daus18300_013775</name>
</gene>
<keyword evidence="5" id="KW-1185">Reference proteome</keyword>